<gene>
    <name evidence="1" type="ORF">C5468_24200</name>
</gene>
<dbReference type="Proteomes" id="UP000295550">
    <property type="component" value="Unassembled WGS sequence"/>
</dbReference>
<reference evidence="1 2" key="1">
    <citation type="journal article" date="2019" name="Int. J. Syst. Evol. Microbiol.">
        <title>Photorhabdus khanii subsp. guanajuatensis subsp. nov., isolated from Heterorhabditis atacamensis, and Photorhabdus luminescens subsp. mexicana subsp. nov., isolated from Heterorhabditis mexicana entomopathogenic nematodes.</title>
        <authorList>
            <person name="Machado R.A.R."/>
            <person name="Bruno P."/>
            <person name="Arce C.C.M."/>
            <person name="Liechti N."/>
            <person name="Kohler A."/>
            <person name="Bernal J."/>
            <person name="Bruggmann R."/>
            <person name="Turlings T.C.J."/>
        </authorList>
    </citation>
    <scope>NUCLEOTIDE SEQUENCE [LARGE SCALE GENOMIC DNA]</scope>
    <source>
        <strain evidence="1 2">MEX47-22</strain>
    </source>
</reference>
<evidence type="ECO:0000313" key="2">
    <source>
        <dbReference type="Proteomes" id="UP000295550"/>
    </source>
</evidence>
<dbReference type="Pfam" id="PF11681">
    <property type="entry name" value="Phage_Tube_PhiTE"/>
    <property type="match status" value="1"/>
</dbReference>
<comment type="caution">
    <text evidence="1">The sequence shown here is derived from an EMBL/GenBank/DDBJ whole genome shotgun (WGS) entry which is preliminary data.</text>
</comment>
<dbReference type="EMBL" id="PUJX01000049">
    <property type="protein sequence ID" value="TDB43206.1"/>
    <property type="molecule type" value="Genomic_DNA"/>
</dbReference>
<evidence type="ECO:0000313" key="1">
    <source>
        <dbReference type="EMBL" id="TDB43206.1"/>
    </source>
</evidence>
<organism evidence="1 2">
    <name type="scientific">Photorhabdus luminescens subsp. mexicana</name>
    <dbReference type="NCBI Taxonomy" id="2100167"/>
    <lineage>
        <taxon>Bacteria</taxon>
        <taxon>Pseudomonadati</taxon>
        <taxon>Pseudomonadota</taxon>
        <taxon>Gammaproteobacteria</taxon>
        <taxon>Enterobacterales</taxon>
        <taxon>Morganellaceae</taxon>
        <taxon>Photorhabdus</taxon>
    </lineage>
</organism>
<proteinExistence type="predicted"/>
<protein>
    <submittedName>
        <fullName evidence="1">DUF3277 domain-containing protein</fullName>
    </submittedName>
</protein>
<name>A0A4R4IRC1_PHOLU</name>
<sequence>MALYKHHQSILTLNGYEITAFDESADSVAIAPIGDDGTYTIGASGRGVFVFTGNESGTLTIKLLQHSEDNKFLMDLRNLMINNPKIFTPIEMYFKDTLNGDEIMGSRGFFTTPPTISRGTGHNAMTFVIQFERVVTKLAKGMYN</sequence>
<dbReference type="AlphaFoldDB" id="A0A4R4IRC1"/>
<dbReference type="RefSeq" id="WP_132348705.1">
    <property type="nucleotide sequence ID" value="NZ_CAWOLF010000049.1"/>
</dbReference>
<accession>A0A4R4IRC1</accession>
<dbReference type="InterPro" id="IPR021695">
    <property type="entry name" value="Phage_KPP10_Orf10"/>
</dbReference>